<evidence type="ECO:0000313" key="4">
    <source>
        <dbReference type="Proteomes" id="UP000190274"/>
    </source>
</evidence>
<dbReference type="InterPro" id="IPR039128">
    <property type="entry name" value="TRIP4-like"/>
</dbReference>
<evidence type="ECO:0000256" key="1">
    <source>
        <dbReference type="SAM" id="MobiDB-lite"/>
    </source>
</evidence>
<organism evidence="3 4">
    <name type="scientific">Lachancea dasiensis</name>
    <dbReference type="NCBI Taxonomy" id="1072105"/>
    <lineage>
        <taxon>Eukaryota</taxon>
        <taxon>Fungi</taxon>
        <taxon>Dikarya</taxon>
        <taxon>Ascomycota</taxon>
        <taxon>Saccharomycotina</taxon>
        <taxon>Saccharomycetes</taxon>
        <taxon>Saccharomycetales</taxon>
        <taxon>Saccharomycetaceae</taxon>
        <taxon>Lachancea</taxon>
    </lineage>
</organism>
<dbReference type="GO" id="GO:0008270">
    <property type="term" value="F:zinc ion binding"/>
    <property type="evidence" value="ECO:0007669"/>
    <property type="project" value="InterPro"/>
</dbReference>
<keyword evidence="4" id="KW-1185">Reference proteome</keyword>
<name>A0A1G4J106_9SACH</name>
<dbReference type="GO" id="GO:0022626">
    <property type="term" value="C:cytosolic ribosome"/>
    <property type="evidence" value="ECO:0007669"/>
    <property type="project" value="EnsemblFungi"/>
</dbReference>
<feature type="domain" description="TRIP4/RQT4 C2HC5-type zinc finger" evidence="2">
    <location>
        <begin position="176"/>
        <end position="229"/>
    </location>
</feature>
<dbReference type="PANTHER" id="PTHR12963:SF4">
    <property type="entry name" value="ACTIVATING SIGNAL COINTEGRATOR 1"/>
    <property type="match status" value="1"/>
</dbReference>
<dbReference type="PANTHER" id="PTHR12963">
    <property type="entry name" value="THYROID RECEPTOR INTERACTING PROTEIN RELATED"/>
    <property type="match status" value="1"/>
</dbReference>
<dbReference type="InterPro" id="IPR009349">
    <property type="entry name" value="TRIP4/RQT4_C2HC5_Znf"/>
</dbReference>
<feature type="compositionally biased region" description="Polar residues" evidence="1">
    <location>
        <begin position="83"/>
        <end position="96"/>
    </location>
</feature>
<dbReference type="GO" id="GO:0045893">
    <property type="term" value="P:positive regulation of DNA-templated transcription"/>
    <property type="evidence" value="ECO:0007669"/>
    <property type="project" value="TreeGrafter"/>
</dbReference>
<evidence type="ECO:0000313" key="3">
    <source>
        <dbReference type="EMBL" id="SCU83186.1"/>
    </source>
</evidence>
<feature type="region of interest" description="Disordered" evidence="1">
    <location>
        <begin position="289"/>
        <end position="314"/>
    </location>
</feature>
<dbReference type="OrthoDB" id="338816at2759"/>
<dbReference type="GO" id="GO:0070530">
    <property type="term" value="F:K63-linked polyubiquitin modification-dependent protein binding"/>
    <property type="evidence" value="ECO:0007669"/>
    <property type="project" value="EnsemblFungi"/>
</dbReference>
<proteinExistence type="predicted"/>
<dbReference type="GO" id="GO:1990116">
    <property type="term" value="P:ribosome-associated ubiquitin-dependent protein catabolic process"/>
    <property type="evidence" value="ECO:0007669"/>
    <property type="project" value="EnsemblFungi"/>
</dbReference>
<sequence length="513" mass="57603">MGRSLAIALGVKQIPNIIPVDRDSAKQLCEQVLQSHGEEPEKIAEKFLEILGSEDISLNFVLQFNEQLNLKEPSEPSAIKADSVSSSKNSHSTLTAGSLEPLKNKKPVSTSVAKPGKVAGSSSLPLKSKPNPKTAQAVQEKPSKNARQRKLQNLHEIDDVLKVLELESTESDSKNYKCNCQGRRHPLFEIAPNCLSCGKIICAREGLHLSECSFCGAELMTLEERTSIIDVLKQEREDLKSSHSPVAVERPKKSKSFKISSGTGTNLFSEQDRLFERLEKEKQRELKRKEVLDGIGETQKQNPTAADDDEEDKELRNAQDRLERLLHFQDTSAQRTKIIDNASDFSMSNDSNIWGNAQDRALMLKKQQRNVRRWEKLEQERRGRRDKVVMDLVIGKDGKVIMREATRVPKTAHAADDEDVEDISDEEDAKDLRDIAGLSDSLSQSKKDEEDLLASNIWDSEKDRKQLKKPVYVGFSGDEIANSRYTNEQSMGNRVQISQDSENSLEQNILAVL</sequence>
<protein>
    <submittedName>
        <fullName evidence="3">LADA_0C10044g1_1</fullName>
    </submittedName>
</protein>
<dbReference type="STRING" id="1266660.A0A1G4J106"/>
<feature type="region of interest" description="Disordered" evidence="1">
    <location>
        <begin position="79"/>
        <end position="148"/>
    </location>
</feature>
<reference evidence="4" key="1">
    <citation type="submission" date="2016-03" db="EMBL/GenBank/DDBJ databases">
        <authorList>
            <person name="Devillers H."/>
        </authorList>
    </citation>
    <scope>NUCLEOTIDE SEQUENCE [LARGE SCALE GENOMIC DNA]</scope>
</reference>
<accession>A0A1G4J106</accession>
<dbReference type="AlphaFoldDB" id="A0A1G4J106"/>
<dbReference type="GO" id="GO:0180022">
    <property type="term" value="C:RQC-trigger complex"/>
    <property type="evidence" value="ECO:0007669"/>
    <property type="project" value="InterPro"/>
</dbReference>
<gene>
    <name evidence="3" type="ORF">LADA_0C10044G</name>
</gene>
<dbReference type="GO" id="GO:0072344">
    <property type="term" value="P:rescue of stalled ribosome"/>
    <property type="evidence" value="ECO:0007669"/>
    <property type="project" value="EnsemblFungi"/>
</dbReference>
<dbReference type="GO" id="GO:0005634">
    <property type="term" value="C:nucleus"/>
    <property type="evidence" value="ECO:0007669"/>
    <property type="project" value="InterPro"/>
</dbReference>
<dbReference type="Pfam" id="PF06221">
    <property type="entry name" value="zf-C2HC5"/>
    <property type="match status" value="1"/>
</dbReference>
<feature type="region of interest" description="Disordered" evidence="1">
    <location>
        <begin position="242"/>
        <end position="264"/>
    </location>
</feature>
<dbReference type="EMBL" id="LT598459">
    <property type="protein sequence ID" value="SCU83186.1"/>
    <property type="molecule type" value="Genomic_DNA"/>
</dbReference>
<evidence type="ECO:0000259" key="2">
    <source>
        <dbReference type="Pfam" id="PF06221"/>
    </source>
</evidence>
<dbReference type="Proteomes" id="UP000190274">
    <property type="component" value="Chromosome C"/>
</dbReference>